<evidence type="ECO:0000313" key="2">
    <source>
        <dbReference type="EMBL" id="SMF82876.1"/>
    </source>
</evidence>
<dbReference type="Pfam" id="PF14345">
    <property type="entry name" value="GDYXXLXY"/>
    <property type="match status" value="1"/>
</dbReference>
<dbReference type="InterPro" id="IPR025833">
    <property type="entry name" value="GDYXXLXY"/>
</dbReference>
<feature type="transmembrane region" description="Helical" evidence="1">
    <location>
        <begin position="7"/>
        <end position="25"/>
    </location>
</feature>
<keyword evidence="3" id="KW-1185">Reference proteome</keyword>
<evidence type="ECO:0000256" key="1">
    <source>
        <dbReference type="SAM" id="Phobius"/>
    </source>
</evidence>
<proteinExistence type="predicted"/>
<dbReference type="AlphaFoldDB" id="A0A1Y6CR14"/>
<dbReference type="OrthoDB" id="4868247at2"/>
<gene>
    <name evidence="2" type="ORF">SAMN06296036_14323</name>
</gene>
<keyword evidence="1" id="KW-1133">Transmembrane helix</keyword>
<organism evidence="2 3">
    <name type="scientific">Pseudobacteriovorax antillogorgiicola</name>
    <dbReference type="NCBI Taxonomy" id="1513793"/>
    <lineage>
        <taxon>Bacteria</taxon>
        <taxon>Pseudomonadati</taxon>
        <taxon>Bdellovibrionota</taxon>
        <taxon>Oligoflexia</taxon>
        <taxon>Oligoflexales</taxon>
        <taxon>Pseudobacteriovoracaceae</taxon>
        <taxon>Pseudobacteriovorax</taxon>
    </lineage>
</organism>
<dbReference type="Proteomes" id="UP000192907">
    <property type="component" value="Unassembled WGS sequence"/>
</dbReference>
<keyword evidence="1" id="KW-0472">Membrane</keyword>
<evidence type="ECO:0000313" key="3">
    <source>
        <dbReference type="Proteomes" id="UP000192907"/>
    </source>
</evidence>
<sequence>MNRAAKVVILTMPGLIYLGMWVMHLEKQIAEGTQAYIEVAGYDPRDLFSGHYIQYRLVLDKQRNLCEDDRVLNCICLKSKAESETFPEPLPLLVADWNKTCASKPACSTFLKGKCQGNSFLAGVERFYIPEIYQDDLARLPEPSFIKVSLLPDGRAIARDLLIHRKSFKELNLEK</sequence>
<dbReference type="RefSeq" id="WP_132326185.1">
    <property type="nucleotide sequence ID" value="NZ_FWZT01000043.1"/>
</dbReference>
<keyword evidence="1" id="KW-0812">Transmembrane</keyword>
<name>A0A1Y6CR14_9BACT</name>
<dbReference type="STRING" id="1513793.SAMN06296036_14323"/>
<reference evidence="3" key="1">
    <citation type="submission" date="2017-04" db="EMBL/GenBank/DDBJ databases">
        <authorList>
            <person name="Varghese N."/>
            <person name="Submissions S."/>
        </authorList>
    </citation>
    <scope>NUCLEOTIDE SEQUENCE [LARGE SCALE GENOMIC DNA]</scope>
    <source>
        <strain evidence="3">RKEM611</strain>
    </source>
</reference>
<accession>A0A1Y6CR14</accession>
<dbReference type="EMBL" id="FWZT01000043">
    <property type="protein sequence ID" value="SMF82876.1"/>
    <property type="molecule type" value="Genomic_DNA"/>
</dbReference>
<protein>
    <submittedName>
        <fullName evidence="2">Uncharacterized membrane-anchored protein</fullName>
    </submittedName>
</protein>